<feature type="repeat" description="WD" evidence="3">
    <location>
        <begin position="511"/>
        <end position="552"/>
    </location>
</feature>
<dbReference type="InterPro" id="IPR001680">
    <property type="entry name" value="WD40_rpt"/>
</dbReference>
<dbReference type="Gene3D" id="2.130.10.10">
    <property type="entry name" value="YVTN repeat-like/Quinoprotein amine dehydrogenase"/>
    <property type="match status" value="4"/>
</dbReference>
<sequence length="591" mass="65296">MLIQDRYRLIQLISKGGFCKTYLAVDENQFPPVPCVVQQFSQRNQTPKSFIYKTQQLKILCQHPQIPSLIAYFQDEQYCYLVQEFIAGSNLATLLESEGALNENQILQMLTDILPVIKLIHDRQIIHCNIKPENIIFTDSKKFVLVDFAATQIFSEINQFISQDCIGSPEYIAPEQTREKAVFASDLYSLGVTCIHLMTQISPFDLYDVANDCWVWQEYLSTTVSNRLTKVLTKLLHKSIRDRFQSADEVMLAMGIDSRSSPSLGASQPSQPLWECIHTLQGIGNVNTEIHSLAFSPDGKILASGDEKIIKLWDLSSQKVLTTLSGHTHAVKSLNFSPDGKILASASDDRTIKLWDISTSEEICTLLGHSHAVKSVAFSPDGKILASGSWDKTIKLWDVNTGEAISTLSGHQLQVNSVAFSPQGQILASASLDRTVRLWKLLNNNVLLASNQTTKEFKNRPNCTLLGTLSGHAWAVLTVAFSPDGKILATGSDDNTIKLWQVNTGQVITTLLGHSWSVVAVAFTIDGTMLISASRDRTVKLWQVSTAKEIATLSGHADSVSTVAVSQVAQLIASASKDKTIKLWQLAQQES</sequence>
<dbReference type="InterPro" id="IPR015943">
    <property type="entry name" value="WD40/YVTN_repeat-like_dom_sf"/>
</dbReference>
<evidence type="ECO:0000256" key="2">
    <source>
        <dbReference type="ARBA" id="ARBA00022737"/>
    </source>
</evidence>
<keyword evidence="5" id="KW-0378">Hydrolase</keyword>
<dbReference type="SMART" id="SM00220">
    <property type="entry name" value="S_TKc"/>
    <property type="match status" value="1"/>
</dbReference>
<dbReference type="EMBL" id="JACJQH010000001">
    <property type="protein sequence ID" value="MBD2194013.1"/>
    <property type="molecule type" value="Genomic_DNA"/>
</dbReference>
<dbReference type="InterPro" id="IPR019775">
    <property type="entry name" value="WD40_repeat_CS"/>
</dbReference>
<protein>
    <submittedName>
        <fullName evidence="5">Serine/threonine protein kinase</fullName>
    </submittedName>
</protein>
<feature type="repeat" description="WD" evidence="3">
    <location>
        <begin position="469"/>
        <end position="510"/>
    </location>
</feature>
<dbReference type="SUPFAM" id="SSF50978">
    <property type="entry name" value="WD40 repeat-like"/>
    <property type="match status" value="1"/>
</dbReference>
<evidence type="ECO:0000313" key="5">
    <source>
        <dbReference type="EMBL" id="MBD2194013.1"/>
    </source>
</evidence>
<gene>
    <name evidence="5" type="ORF">H6G24_00695</name>
</gene>
<keyword evidence="1 3" id="KW-0853">WD repeat</keyword>
<dbReference type="Pfam" id="PF00069">
    <property type="entry name" value="Pkinase"/>
    <property type="match status" value="1"/>
</dbReference>
<dbReference type="PANTHER" id="PTHR19879:SF9">
    <property type="entry name" value="TRANSCRIPTION INITIATION FACTOR TFIID SUBUNIT 5"/>
    <property type="match status" value="1"/>
</dbReference>
<feature type="repeat" description="WD" evidence="3">
    <location>
        <begin position="366"/>
        <end position="407"/>
    </location>
</feature>
<dbReference type="PANTHER" id="PTHR19879">
    <property type="entry name" value="TRANSCRIPTION INITIATION FACTOR TFIID"/>
    <property type="match status" value="1"/>
</dbReference>
<evidence type="ECO:0000256" key="1">
    <source>
        <dbReference type="ARBA" id="ARBA00022574"/>
    </source>
</evidence>
<dbReference type="PROSITE" id="PS00678">
    <property type="entry name" value="WD_REPEATS_1"/>
    <property type="match status" value="2"/>
</dbReference>
<dbReference type="InterPro" id="IPR000719">
    <property type="entry name" value="Prot_kinase_dom"/>
</dbReference>
<organism evidence="5 6">
    <name type="scientific">Calothrix parietina FACHB-288</name>
    <dbReference type="NCBI Taxonomy" id="2692896"/>
    <lineage>
        <taxon>Bacteria</taxon>
        <taxon>Bacillati</taxon>
        <taxon>Cyanobacteriota</taxon>
        <taxon>Cyanophyceae</taxon>
        <taxon>Nostocales</taxon>
        <taxon>Calotrichaceae</taxon>
        <taxon>Calothrix</taxon>
    </lineage>
</organism>
<keyword evidence="2" id="KW-0677">Repeat</keyword>
<dbReference type="Pfam" id="PF00400">
    <property type="entry name" value="WD40"/>
    <property type="match status" value="3"/>
</dbReference>
<feature type="domain" description="Protein kinase" evidence="4">
    <location>
        <begin position="7"/>
        <end position="264"/>
    </location>
</feature>
<dbReference type="PROSITE" id="PS50294">
    <property type="entry name" value="WD_REPEATS_REGION"/>
    <property type="match status" value="6"/>
</dbReference>
<dbReference type="GO" id="GO:0004674">
    <property type="term" value="F:protein serine/threonine kinase activity"/>
    <property type="evidence" value="ECO:0007669"/>
    <property type="project" value="UniProtKB-KW"/>
</dbReference>
<dbReference type="RefSeq" id="WP_190538378.1">
    <property type="nucleotide sequence ID" value="NZ_CAWPNO010000001.1"/>
</dbReference>
<feature type="repeat" description="WD" evidence="3">
    <location>
        <begin position="283"/>
        <end position="323"/>
    </location>
</feature>
<dbReference type="PROSITE" id="PS50011">
    <property type="entry name" value="PROTEIN_KINASE_DOM"/>
    <property type="match status" value="1"/>
</dbReference>
<dbReference type="PROSITE" id="PS50082">
    <property type="entry name" value="WD_REPEATS_2"/>
    <property type="match status" value="7"/>
</dbReference>
<dbReference type="Proteomes" id="UP000658514">
    <property type="component" value="Unassembled WGS sequence"/>
</dbReference>
<dbReference type="SMART" id="SM00320">
    <property type="entry name" value="WD40"/>
    <property type="match status" value="7"/>
</dbReference>
<dbReference type="GO" id="GO:0006508">
    <property type="term" value="P:proteolysis"/>
    <property type="evidence" value="ECO:0007669"/>
    <property type="project" value="UniProtKB-KW"/>
</dbReference>
<feature type="repeat" description="WD" evidence="3">
    <location>
        <begin position="553"/>
        <end position="591"/>
    </location>
</feature>
<evidence type="ECO:0000313" key="6">
    <source>
        <dbReference type="Proteomes" id="UP000658514"/>
    </source>
</evidence>
<proteinExistence type="predicted"/>
<dbReference type="CDD" id="cd00200">
    <property type="entry name" value="WD40"/>
    <property type="match status" value="1"/>
</dbReference>
<keyword evidence="5" id="KW-0723">Serine/threonine-protein kinase</keyword>
<keyword evidence="5" id="KW-0808">Transferase</keyword>
<dbReference type="CDD" id="cd14014">
    <property type="entry name" value="STKc_PknB_like"/>
    <property type="match status" value="1"/>
</dbReference>
<dbReference type="InterPro" id="IPR011009">
    <property type="entry name" value="Kinase-like_dom_sf"/>
</dbReference>
<keyword evidence="5" id="KW-0645">Protease</keyword>
<feature type="repeat" description="WD" evidence="3">
    <location>
        <begin position="324"/>
        <end position="365"/>
    </location>
</feature>
<name>A0ABR8A280_9CYAN</name>
<feature type="repeat" description="WD" evidence="3">
    <location>
        <begin position="408"/>
        <end position="449"/>
    </location>
</feature>
<keyword evidence="6" id="KW-1185">Reference proteome</keyword>
<dbReference type="InterPro" id="IPR036322">
    <property type="entry name" value="WD40_repeat_dom_sf"/>
</dbReference>
<dbReference type="PRINTS" id="PR00320">
    <property type="entry name" value="GPROTEINBRPT"/>
</dbReference>
<dbReference type="Pfam" id="PF25173">
    <property type="entry name" value="Beta-prop_WDR3_1st"/>
    <property type="match status" value="1"/>
</dbReference>
<evidence type="ECO:0000256" key="3">
    <source>
        <dbReference type="PROSITE-ProRule" id="PRU00221"/>
    </source>
</evidence>
<evidence type="ECO:0000259" key="4">
    <source>
        <dbReference type="PROSITE" id="PS50011"/>
    </source>
</evidence>
<accession>A0ABR8A280</accession>
<reference evidence="5 6" key="1">
    <citation type="journal article" date="2020" name="ISME J.">
        <title>Comparative genomics reveals insights into cyanobacterial evolution and habitat adaptation.</title>
        <authorList>
            <person name="Chen M.Y."/>
            <person name="Teng W.K."/>
            <person name="Zhao L."/>
            <person name="Hu C.X."/>
            <person name="Zhou Y.K."/>
            <person name="Han B.P."/>
            <person name="Song L.R."/>
            <person name="Shu W.S."/>
        </authorList>
    </citation>
    <scope>NUCLEOTIDE SEQUENCE [LARGE SCALE GENOMIC DNA]</scope>
    <source>
        <strain evidence="5 6">FACHB-288</strain>
    </source>
</reference>
<dbReference type="GO" id="GO:0008233">
    <property type="term" value="F:peptidase activity"/>
    <property type="evidence" value="ECO:0007669"/>
    <property type="project" value="UniProtKB-KW"/>
</dbReference>
<dbReference type="Gene3D" id="1.10.510.10">
    <property type="entry name" value="Transferase(Phosphotransferase) domain 1"/>
    <property type="match status" value="1"/>
</dbReference>
<dbReference type="SUPFAM" id="SSF56112">
    <property type="entry name" value="Protein kinase-like (PK-like)"/>
    <property type="match status" value="1"/>
</dbReference>
<comment type="caution">
    <text evidence="5">The sequence shown here is derived from an EMBL/GenBank/DDBJ whole genome shotgun (WGS) entry which is preliminary data.</text>
</comment>
<keyword evidence="5" id="KW-0418">Kinase</keyword>
<dbReference type="InterPro" id="IPR020472">
    <property type="entry name" value="WD40_PAC1"/>
</dbReference>